<evidence type="ECO:0000256" key="4">
    <source>
        <dbReference type="ARBA" id="ARBA00023163"/>
    </source>
</evidence>
<dbReference type="GO" id="GO:0016987">
    <property type="term" value="F:sigma factor activity"/>
    <property type="evidence" value="ECO:0007669"/>
    <property type="project" value="UniProtKB-KW"/>
</dbReference>
<dbReference type="InterPro" id="IPR014284">
    <property type="entry name" value="RNA_pol_sigma-70_dom"/>
</dbReference>
<proteinExistence type="inferred from homology"/>
<dbReference type="RefSeq" id="WP_145201421.1">
    <property type="nucleotide sequence ID" value="NZ_CP036267.1"/>
</dbReference>
<protein>
    <submittedName>
        <fullName evidence="7">RNA polymerase sigma factor</fullName>
    </submittedName>
</protein>
<dbReference type="InterPro" id="IPR007627">
    <property type="entry name" value="RNA_pol_sigma70_r2"/>
</dbReference>
<dbReference type="NCBIfam" id="TIGR02989">
    <property type="entry name" value="Sig-70_gvs1"/>
    <property type="match status" value="1"/>
</dbReference>
<dbReference type="GO" id="GO:0003677">
    <property type="term" value="F:DNA binding"/>
    <property type="evidence" value="ECO:0007669"/>
    <property type="project" value="InterPro"/>
</dbReference>
<feature type="domain" description="RNA polymerase sigma-70 region 2" evidence="5">
    <location>
        <begin position="22"/>
        <end position="89"/>
    </location>
</feature>
<dbReference type="Gene3D" id="1.10.1740.10">
    <property type="match status" value="1"/>
</dbReference>
<dbReference type="Pfam" id="PF08281">
    <property type="entry name" value="Sigma70_r4_2"/>
    <property type="match status" value="1"/>
</dbReference>
<keyword evidence="3" id="KW-0731">Sigma factor</keyword>
<dbReference type="Pfam" id="PF04542">
    <property type="entry name" value="Sigma70_r2"/>
    <property type="match status" value="1"/>
</dbReference>
<keyword evidence="8" id="KW-1185">Reference proteome</keyword>
<dbReference type="Proteomes" id="UP000315724">
    <property type="component" value="Chromosome"/>
</dbReference>
<dbReference type="PANTHER" id="PTHR43133:SF51">
    <property type="entry name" value="RNA POLYMERASE SIGMA FACTOR"/>
    <property type="match status" value="1"/>
</dbReference>
<reference evidence="7 8" key="1">
    <citation type="submission" date="2019-02" db="EMBL/GenBank/DDBJ databases">
        <title>Deep-cultivation of Planctomycetes and their phenomic and genomic characterization uncovers novel biology.</title>
        <authorList>
            <person name="Wiegand S."/>
            <person name="Jogler M."/>
            <person name="Boedeker C."/>
            <person name="Pinto D."/>
            <person name="Vollmers J."/>
            <person name="Rivas-Marin E."/>
            <person name="Kohn T."/>
            <person name="Peeters S.H."/>
            <person name="Heuer A."/>
            <person name="Rast P."/>
            <person name="Oberbeckmann S."/>
            <person name="Bunk B."/>
            <person name="Jeske O."/>
            <person name="Meyerdierks A."/>
            <person name="Storesund J.E."/>
            <person name="Kallscheuer N."/>
            <person name="Luecker S."/>
            <person name="Lage O.M."/>
            <person name="Pohl T."/>
            <person name="Merkel B.J."/>
            <person name="Hornburger P."/>
            <person name="Mueller R.-W."/>
            <person name="Bruemmer F."/>
            <person name="Labrenz M."/>
            <person name="Spormann A.M."/>
            <person name="Op den Camp H."/>
            <person name="Overmann J."/>
            <person name="Amann R."/>
            <person name="Jetten M.S.M."/>
            <person name="Mascher T."/>
            <person name="Medema M.H."/>
            <person name="Devos D.P."/>
            <person name="Kaster A.-K."/>
            <person name="Ovreas L."/>
            <person name="Rohde M."/>
            <person name="Galperin M.Y."/>
            <person name="Jogler C."/>
        </authorList>
    </citation>
    <scope>NUCLEOTIDE SEQUENCE [LARGE SCALE GENOMIC DNA]</scope>
    <source>
        <strain evidence="7 8">Mal48</strain>
    </source>
</reference>
<dbReference type="InterPro" id="IPR013249">
    <property type="entry name" value="RNA_pol_sigma70_r4_t2"/>
</dbReference>
<comment type="similarity">
    <text evidence="1">Belongs to the sigma-70 factor family. ECF subfamily.</text>
</comment>
<dbReference type="NCBIfam" id="TIGR02937">
    <property type="entry name" value="sigma70-ECF"/>
    <property type="match status" value="1"/>
</dbReference>
<dbReference type="GO" id="GO:0006352">
    <property type="term" value="P:DNA-templated transcription initiation"/>
    <property type="evidence" value="ECO:0007669"/>
    <property type="project" value="InterPro"/>
</dbReference>
<dbReference type="InterPro" id="IPR039425">
    <property type="entry name" value="RNA_pol_sigma-70-like"/>
</dbReference>
<evidence type="ECO:0000259" key="6">
    <source>
        <dbReference type="Pfam" id="PF08281"/>
    </source>
</evidence>
<dbReference type="OrthoDB" id="6383365at2"/>
<dbReference type="SUPFAM" id="SSF88946">
    <property type="entry name" value="Sigma2 domain of RNA polymerase sigma factors"/>
    <property type="match status" value="1"/>
</dbReference>
<keyword evidence="4" id="KW-0804">Transcription</keyword>
<evidence type="ECO:0000259" key="5">
    <source>
        <dbReference type="Pfam" id="PF04542"/>
    </source>
</evidence>
<dbReference type="Gene3D" id="1.10.10.10">
    <property type="entry name" value="Winged helix-like DNA-binding domain superfamily/Winged helix DNA-binding domain"/>
    <property type="match status" value="1"/>
</dbReference>
<dbReference type="SUPFAM" id="SSF88659">
    <property type="entry name" value="Sigma3 and sigma4 domains of RNA polymerase sigma factors"/>
    <property type="match status" value="1"/>
</dbReference>
<dbReference type="InterPro" id="IPR013325">
    <property type="entry name" value="RNA_pol_sigma_r2"/>
</dbReference>
<keyword evidence="2" id="KW-0805">Transcription regulation</keyword>
<accession>A0A517QR15</accession>
<evidence type="ECO:0000256" key="2">
    <source>
        <dbReference type="ARBA" id="ARBA00023015"/>
    </source>
</evidence>
<dbReference type="InterPro" id="IPR013324">
    <property type="entry name" value="RNA_pol_sigma_r3/r4-like"/>
</dbReference>
<evidence type="ECO:0000256" key="3">
    <source>
        <dbReference type="ARBA" id="ARBA00023082"/>
    </source>
</evidence>
<dbReference type="InterPro" id="IPR036388">
    <property type="entry name" value="WH-like_DNA-bd_sf"/>
</dbReference>
<sequence length="184" mass="21272">MSETKTSSSPRGSLPSDEFIQLFTQVQRQLYLFILSQVGRVEAAEEILQETNLVIWSKFTQFEPGSNFSAWTRQIAVYEVLKWRQKKSRDKLTFSDEFVQNIADSFDYQPEEVERRQLALESCLDKLNKHDKELIEKRYQPGVSGKGLAKLLGRPPNSVYQSLGRIRKTLLECVQRTLAVNPEL</sequence>
<evidence type="ECO:0000313" key="7">
    <source>
        <dbReference type="EMBL" id="QDT34071.1"/>
    </source>
</evidence>
<dbReference type="AlphaFoldDB" id="A0A517QR15"/>
<dbReference type="InterPro" id="IPR014331">
    <property type="entry name" value="RNA_pol_sigma70_ECF_RHOBA"/>
</dbReference>
<feature type="domain" description="RNA polymerase sigma factor 70 region 4 type 2" evidence="6">
    <location>
        <begin position="118"/>
        <end position="170"/>
    </location>
</feature>
<gene>
    <name evidence="7" type="ORF">Mal48_33300</name>
</gene>
<organism evidence="7 8">
    <name type="scientific">Thalassoglobus polymorphus</name>
    <dbReference type="NCBI Taxonomy" id="2527994"/>
    <lineage>
        <taxon>Bacteria</taxon>
        <taxon>Pseudomonadati</taxon>
        <taxon>Planctomycetota</taxon>
        <taxon>Planctomycetia</taxon>
        <taxon>Planctomycetales</taxon>
        <taxon>Planctomycetaceae</taxon>
        <taxon>Thalassoglobus</taxon>
    </lineage>
</organism>
<dbReference type="KEGG" id="tpol:Mal48_33300"/>
<evidence type="ECO:0000313" key="8">
    <source>
        <dbReference type="Proteomes" id="UP000315724"/>
    </source>
</evidence>
<dbReference type="PANTHER" id="PTHR43133">
    <property type="entry name" value="RNA POLYMERASE ECF-TYPE SIGMA FACTO"/>
    <property type="match status" value="1"/>
</dbReference>
<name>A0A517QR15_9PLAN</name>
<dbReference type="EMBL" id="CP036267">
    <property type="protein sequence ID" value="QDT34071.1"/>
    <property type="molecule type" value="Genomic_DNA"/>
</dbReference>
<evidence type="ECO:0000256" key="1">
    <source>
        <dbReference type="ARBA" id="ARBA00010641"/>
    </source>
</evidence>